<dbReference type="RefSeq" id="WP_008858729.1">
    <property type="nucleotide sequence ID" value="NZ_JH591187.1"/>
</dbReference>
<dbReference type="PROSITE" id="PS51831">
    <property type="entry name" value="HD"/>
    <property type="match status" value="1"/>
</dbReference>
<dbReference type="InterPro" id="IPR026875">
    <property type="entry name" value="PHydrolase_assoc_dom"/>
</dbReference>
<dbReference type="InterPro" id="IPR006261">
    <property type="entry name" value="dGTPase"/>
</dbReference>
<sequence>MNKYIACNADELLTHRIYEELPESTMCRRDAFQRDRDRIIHSRAFRRMMHKTQVFNPNKGDHYRNRLTHTLEVSQIARSIGKVLELNDELIEAIALGHDLGHTPFGHVGERTLDEILWQGILEANIEPIKENFKHNFQSLEVIDHLETRCSEYTGINLTLAVREGIIKHTKVTKNQGKDFIVYKDLNMEGIDLRLPSFTVEGQVVAIADEIAQCTHDLEDGVRSGIIEFSPLINMPLVQECINKYKVKVNPAASSLAYETRSQIIKNLVGFLIEDVCQKSCKNILQCTKSLEEFRKSPVQLIEFSDNIKSMEEELMKWMRDKIISSEEISIADAKARYFIRHIFRAFFEHPLELPDYVLSKYLCGYNKVSTYSRSKIDIERLQDDPAFRRTIANHIAGMTDQYAARLYKKLYYPDYV</sequence>
<dbReference type="HAMAP" id="MF_01212">
    <property type="entry name" value="dGTPase_type2"/>
    <property type="match status" value="1"/>
</dbReference>
<dbReference type="Pfam" id="PF01966">
    <property type="entry name" value="HD"/>
    <property type="match status" value="1"/>
</dbReference>
<reference evidence="4 5" key="1">
    <citation type="submission" date="2011-11" db="EMBL/GenBank/DDBJ databases">
        <title>The Genome Sequence of Dialister succinatiphilus YIT 11850.</title>
        <authorList>
            <consortium name="The Broad Institute Genome Sequencing Platform"/>
            <person name="Earl A."/>
            <person name="Ward D."/>
            <person name="Feldgarden M."/>
            <person name="Gevers D."/>
            <person name="Morotomi M."/>
            <person name="Young S.K."/>
            <person name="Zeng Q."/>
            <person name="Gargeya S."/>
            <person name="Fitzgerald M."/>
            <person name="Haas B."/>
            <person name="Abouelleil A."/>
            <person name="Alvarado L."/>
            <person name="Arachchi H.M."/>
            <person name="Berlin A."/>
            <person name="Brown A."/>
            <person name="Chapman S.B."/>
            <person name="Dunbar C."/>
            <person name="Gearin G."/>
            <person name="Goldberg J."/>
            <person name="Griggs A."/>
            <person name="Gujja S."/>
            <person name="Heiman D."/>
            <person name="Howarth C."/>
            <person name="Lui A."/>
            <person name="MacDonald P.J.P."/>
            <person name="Montmayeur A."/>
            <person name="Murphy C."/>
            <person name="Neiman D."/>
            <person name="Pearson M."/>
            <person name="Priest M."/>
            <person name="Roberts A."/>
            <person name="Saif S."/>
            <person name="Shea T."/>
            <person name="Sisk P."/>
            <person name="Stolte C."/>
            <person name="Sykes S."/>
            <person name="Wortman J."/>
            <person name="Nusbaum C."/>
            <person name="Birren B."/>
        </authorList>
    </citation>
    <scope>NUCLEOTIDE SEQUENCE [LARGE SCALE GENOMIC DNA]</scope>
    <source>
        <strain evidence="4 5">YIT 11850</strain>
    </source>
</reference>
<dbReference type="InterPro" id="IPR006674">
    <property type="entry name" value="HD_domain"/>
</dbReference>
<dbReference type="Pfam" id="PF13286">
    <property type="entry name" value="HD_assoc"/>
    <property type="match status" value="1"/>
</dbReference>
<dbReference type="Gene3D" id="1.10.3210.10">
    <property type="entry name" value="Hypothetical protein af1432"/>
    <property type="match status" value="1"/>
</dbReference>
<dbReference type="InterPro" id="IPR051094">
    <property type="entry name" value="Diverse_Catalytic_Enzymes"/>
</dbReference>
<dbReference type="STRING" id="742743.HMPREF9453_00223"/>
<dbReference type="GO" id="GO:0016793">
    <property type="term" value="F:triphosphoric monoester hydrolase activity"/>
    <property type="evidence" value="ECO:0007669"/>
    <property type="project" value="InterPro"/>
</dbReference>
<dbReference type="HOGENOM" id="CLU_028163_1_0_9"/>
<feature type="domain" description="HD" evidence="3">
    <location>
        <begin position="66"/>
        <end position="214"/>
    </location>
</feature>
<dbReference type="SUPFAM" id="SSF109604">
    <property type="entry name" value="HD-domain/PDEase-like"/>
    <property type="match status" value="1"/>
</dbReference>
<dbReference type="eggNOG" id="COG0232">
    <property type="taxonomic scope" value="Bacteria"/>
</dbReference>
<dbReference type="EMBL" id="ADLT01000007">
    <property type="protein sequence ID" value="EHO63863.1"/>
    <property type="molecule type" value="Genomic_DNA"/>
</dbReference>
<dbReference type="NCBIfam" id="TIGR01353">
    <property type="entry name" value="dGTP_triPase"/>
    <property type="match status" value="1"/>
</dbReference>
<keyword evidence="5" id="KW-1185">Reference proteome</keyword>
<name>H1CXY5_9FIRM</name>
<dbReference type="OrthoDB" id="9803619at2"/>
<evidence type="ECO:0000313" key="5">
    <source>
        <dbReference type="Proteomes" id="UP000003277"/>
    </source>
</evidence>
<dbReference type="SMART" id="SM00471">
    <property type="entry name" value="HDc"/>
    <property type="match status" value="1"/>
</dbReference>
<evidence type="ECO:0000256" key="2">
    <source>
        <dbReference type="HAMAP-Rule" id="MF_01212"/>
    </source>
</evidence>
<accession>H1CXY5</accession>
<keyword evidence="1 2" id="KW-0378">Hydrolase</keyword>
<dbReference type="PANTHER" id="PTHR35795:SF1">
    <property type="entry name" value="BIS(5'-NUCLEOSYL)-TETRAPHOSPHATASE, SYMMETRICAL"/>
    <property type="match status" value="1"/>
</dbReference>
<comment type="similarity">
    <text evidence="2">Belongs to the dGTPase family. Type 2 subfamily.</text>
</comment>
<evidence type="ECO:0000313" key="4">
    <source>
        <dbReference type="EMBL" id="EHO63863.1"/>
    </source>
</evidence>
<dbReference type="CDD" id="cd00077">
    <property type="entry name" value="HDc"/>
    <property type="match status" value="1"/>
</dbReference>
<dbReference type="PATRIC" id="fig|742743.3.peg.224"/>
<proteinExistence type="inferred from homology"/>
<comment type="caution">
    <text evidence="4">The sequence shown here is derived from an EMBL/GenBank/DDBJ whole genome shotgun (WGS) entry which is preliminary data.</text>
</comment>
<gene>
    <name evidence="4" type="ORF">HMPREF9453_00223</name>
</gene>
<dbReference type="Proteomes" id="UP000003277">
    <property type="component" value="Unassembled WGS sequence"/>
</dbReference>
<dbReference type="PANTHER" id="PTHR35795">
    <property type="entry name" value="SLR1885 PROTEIN"/>
    <property type="match status" value="1"/>
</dbReference>
<organism evidence="4 5">
    <name type="scientific">Dialister succinatiphilus YIT 11850</name>
    <dbReference type="NCBI Taxonomy" id="742743"/>
    <lineage>
        <taxon>Bacteria</taxon>
        <taxon>Bacillati</taxon>
        <taxon>Bacillota</taxon>
        <taxon>Negativicutes</taxon>
        <taxon>Veillonellales</taxon>
        <taxon>Veillonellaceae</taxon>
        <taxon>Dialister</taxon>
    </lineage>
</organism>
<dbReference type="InterPro" id="IPR003607">
    <property type="entry name" value="HD/PDEase_dom"/>
</dbReference>
<protein>
    <recommendedName>
        <fullName evidence="2">Deoxyguanosinetriphosphate triphosphohydrolase-like protein</fullName>
    </recommendedName>
</protein>
<evidence type="ECO:0000256" key="1">
    <source>
        <dbReference type="ARBA" id="ARBA00022801"/>
    </source>
</evidence>
<evidence type="ECO:0000259" key="3">
    <source>
        <dbReference type="PROSITE" id="PS51831"/>
    </source>
</evidence>
<dbReference type="InterPro" id="IPR023023">
    <property type="entry name" value="dNTPase_2"/>
</dbReference>
<dbReference type="AlphaFoldDB" id="H1CXY5"/>